<keyword evidence="4" id="KW-1185">Reference proteome</keyword>
<evidence type="ECO:0000259" key="2">
    <source>
        <dbReference type="Pfam" id="PF03364"/>
    </source>
</evidence>
<feature type="compositionally biased region" description="Acidic residues" evidence="1">
    <location>
        <begin position="277"/>
        <end position="299"/>
    </location>
</feature>
<dbReference type="Proteomes" id="UP001152519">
    <property type="component" value="Unassembled WGS sequence"/>
</dbReference>
<organism evidence="3 4">
    <name type="scientific">Actinacidiphila cocklensis</name>
    <dbReference type="NCBI Taxonomy" id="887465"/>
    <lineage>
        <taxon>Bacteria</taxon>
        <taxon>Bacillati</taxon>
        <taxon>Actinomycetota</taxon>
        <taxon>Actinomycetes</taxon>
        <taxon>Kitasatosporales</taxon>
        <taxon>Streptomycetaceae</taxon>
        <taxon>Actinacidiphila</taxon>
    </lineage>
</organism>
<dbReference type="InterPro" id="IPR047137">
    <property type="entry name" value="ORF3"/>
</dbReference>
<feature type="compositionally biased region" description="Basic and acidic residues" evidence="1">
    <location>
        <begin position="258"/>
        <end position="276"/>
    </location>
</feature>
<evidence type="ECO:0000313" key="3">
    <source>
        <dbReference type="EMBL" id="CAG6398449.1"/>
    </source>
</evidence>
<comment type="caution">
    <text evidence="3">The sequence shown here is derived from an EMBL/GenBank/DDBJ whole genome shotgun (WGS) entry which is preliminary data.</text>
</comment>
<evidence type="ECO:0000313" key="4">
    <source>
        <dbReference type="Proteomes" id="UP001152519"/>
    </source>
</evidence>
<dbReference type="CDD" id="cd07817">
    <property type="entry name" value="SRPBCC_8"/>
    <property type="match status" value="1"/>
</dbReference>
<dbReference type="AlphaFoldDB" id="A0A9W4EBF0"/>
<dbReference type="InterPro" id="IPR005031">
    <property type="entry name" value="COQ10_START"/>
</dbReference>
<evidence type="ECO:0000256" key="1">
    <source>
        <dbReference type="SAM" id="MobiDB-lite"/>
    </source>
</evidence>
<dbReference type="SUPFAM" id="SSF55961">
    <property type="entry name" value="Bet v1-like"/>
    <property type="match status" value="1"/>
</dbReference>
<accession>A0A9W4EBF0</accession>
<dbReference type="PANTHER" id="PTHR33824:SF7">
    <property type="entry name" value="POLYKETIDE CYCLASE_DEHYDRASE AND LIPID TRANSPORT SUPERFAMILY PROTEIN"/>
    <property type="match status" value="1"/>
</dbReference>
<name>A0A9W4EBF0_9ACTN</name>
<reference evidence="3" key="1">
    <citation type="submission" date="2021-05" db="EMBL/GenBank/DDBJ databases">
        <authorList>
            <person name="Arsene-Ploetze F."/>
        </authorList>
    </citation>
    <scope>NUCLEOTIDE SEQUENCE</scope>
    <source>
        <strain evidence="3">DSM 42138</strain>
    </source>
</reference>
<protein>
    <submittedName>
        <fullName evidence="3">Polyketide cyclase / dehydrase and lipid transport</fullName>
    </submittedName>
</protein>
<sequence length="299" mass="32806">MATDQNSDTTQTPPLTQLRHELGRYVGARARRTARRAGHRLSEAADRLLDVDEDSGTVPKVGSRVLHGESPAAAIAAETGANLTSGVVGKVRNAVSGGDGDSDDGDESADGKATNIIEMIDVGVPLRTAYDHWTEYDTFSGFAKAAQHARRGDEAVSEWTVKVGPSTRTWKSTVQEQLPDDRIVWTSEGSTGTTQGAVSFHEITPTLTRILMVLVYQPSGIVEKAENLWGAQGRRARLDFENFQRYVTFSEEEVEGWRGEVREGEVVETHEEAMAREEDEAEDEEYADEEYEDDEEGAG</sequence>
<feature type="region of interest" description="Disordered" evidence="1">
    <location>
        <begin position="258"/>
        <end position="299"/>
    </location>
</feature>
<dbReference type="PANTHER" id="PTHR33824">
    <property type="entry name" value="POLYKETIDE CYCLASE/DEHYDRASE AND LIPID TRANSPORT SUPERFAMILY PROTEIN"/>
    <property type="match status" value="1"/>
</dbReference>
<dbReference type="EMBL" id="CAJSLV010000103">
    <property type="protein sequence ID" value="CAG6398449.1"/>
    <property type="molecule type" value="Genomic_DNA"/>
</dbReference>
<gene>
    <name evidence="3" type="ORF">SCOCK_70133</name>
</gene>
<dbReference type="Pfam" id="PF03364">
    <property type="entry name" value="Polyketide_cyc"/>
    <property type="match status" value="1"/>
</dbReference>
<dbReference type="RefSeq" id="WP_251499842.1">
    <property type="nucleotide sequence ID" value="NZ_CAJSLV010000103.1"/>
</dbReference>
<dbReference type="InterPro" id="IPR023393">
    <property type="entry name" value="START-like_dom_sf"/>
</dbReference>
<dbReference type="Gene3D" id="3.30.530.20">
    <property type="match status" value="1"/>
</dbReference>
<feature type="domain" description="Coenzyme Q-binding protein COQ10 START" evidence="2">
    <location>
        <begin position="122"/>
        <end position="243"/>
    </location>
</feature>
<proteinExistence type="predicted"/>